<comment type="caution">
    <text evidence="1">The sequence shown here is derived from an EMBL/GenBank/DDBJ whole genome shotgun (WGS) entry which is preliminary data.</text>
</comment>
<dbReference type="EMBL" id="CAUJNA010003216">
    <property type="protein sequence ID" value="CAJ1395967.1"/>
    <property type="molecule type" value="Genomic_DNA"/>
</dbReference>
<name>A0AA36IYU4_9DINO</name>
<gene>
    <name evidence="1" type="ORF">EVOR1521_LOCUS20272</name>
</gene>
<sequence length="227" mass="26799">MTKFKNEVLPKRPDGTLVFEAKGEENAINLEAQRRLLVLRRFRLMADIDQEGEHGQLSEACRLLQWAMADASFSSARLGQKIEEFQQFGTAIRASAAAQALLKKANLQQELWHWREQMRKERKDLRKSVDQMVLLEIMDQEHTKRFPGVPMDKEDVERIIQARNVLERQVRVGQRFRRQLRFTMAEAEAVLRRNLQTTGHRKLSLEEENRRFNPERTLTFGKNKGWW</sequence>
<dbReference type="AlphaFoldDB" id="A0AA36IYU4"/>
<evidence type="ECO:0000313" key="1">
    <source>
        <dbReference type="EMBL" id="CAJ1395967.1"/>
    </source>
</evidence>
<keyword evidence="2" id="KW-1185">Reference proteome</keyword>
<dbReference type="Proteomes" id="UP001178507">
    <property type="component" value="Unassembled WGS sequence"/>
</dbReference>
<evidence type="ECO:0000313" key="2">
    <source>
        <dbReference type="Proteomes" id="UP001178507"/>
    </source>
</evidence>
<accession>A0AA36IYU4</accession>
<reference evidence="1" key="1">
    <citation type="submission" date="2023-08" db="EMBL/GenBank/DDBJ databases">
        <authorList>
            <person name="Chen Y."/>
            <person name="Shah S."/>
            <person name="Dougan E. K."/>
            <person name="Thang M."/>
            <person name="Chan C."/>
        </authorList>
    </citation>
    <scope>NUCLEOTIDE SEQUENCE</scope>
</reference>
<organism evidence="1 2">
    <name type="scientific">Effrenium voratum</name>
    <dbReference type="NCBI Taxonomy" id="2562239"/>
    <lineage>
        <taxon>Eukaryota</taxon>
        <taxon>Sar</taxon>
        <taxon>Alveolata</taxon>
        <taxon>Dinophyceae</taxon>
        <taxon>Suessiales</taxon>
        <taxon>Symbiodiniaceae</taxon>
        <taxon>Effrenium</taxon>
    </lineage>
</organism>
<protein>
    <submittedName>
        <fullName evidence="1">Uncharacterized protein</fullName>
    </submittedName>
</protein>
<proteinExistence type="predicted"/>